<gene>
    <name evidence="2" type="ORF">DF3PB_190019</name>
</gene>
<name>A0A380TBL9_9ZZZZ</name>
<dbReference type="EMBL" id="UIDG01000101">
    <property type="protein sequence ID" value="SUS05356.1"/>
    <property type="molecule type" value="Genomic_DNA"/>
</dbReference>
<organism evidence="2">
    <name type="scientific">metagenome</name>
    <dbReference type="NCBI Taxonomy" id="256318"/>
    <lineage>
        <taxon>unclassified sequences</taxon>
        <taxon>metagenomes</taxon>
    </lineage>
</organism>
<sequence length="98" mass="9942">MSGAAATVAAKSEPAPALAGTGEENQRRTGAFLNRGGAEGGRTPDLRIANATLSQLSYGPETRFKRGRIMGAGSGRCQACAGPGSRSGCALAQCSMRR</sequence>
<dbReference type="AntiFam" id="ANF00012">
    <property type="entry name" value="tRNA translation"/>
</dbReference>
<dbReference type="AlphaFoldDB" id="A0A380TBL9"/>
<proteinExistence type="predicted"/>
<protein>
    <submittedName>
        <fullName evidence="2">Uncharacterized protein</fullName>
    </submittedName>
</protein>
<evidence type="ECO:0000256" key="1">
    <source>
        <dbReference type="SAM" id="MobiDB-lite"/>
    </source>
</evidence>
<feature type="region of interest" description="Disordered" evidence="1">
    <location>
        <begin position="1"/>
        <end position="44"/>
    </location>
</feature>
<accession>A0A380TBL9</accession>
<reference evidence="2" key="1">
    <citation type="submission" date="2018-07" db="EMBL/GenBank/DDBJ databases">
        <authorList>
            <person name="Quirk P.G."/>
            <person name="Krulwich T.A."/>
        </authorList>
    </citation>
    <scope>NUCLEOTIDE SEQUENCE</scope>
</reference>
<evidence type="ECO:0000313" key="2">
    <source>
        <dbReference type="EMBL" id="SUS05356.1"/>
    </source>
</evidence>